<dbReference type="PANTHER" id="PTHR33973">
    <property type="entry name" value="OS07G0153300 PROTEIN"/>
    <property type="match status" value="1"/>
</dbReference>
<reference evidence="2" key="1">
    <citation type="submission" date="2017-08" db="EMBL/GenBank/DDBJ databases">
        <authorList>
            <person name="Polle J.E."/>
            <person name="Barry K."/>
            <person name="Cushman J."/>
            <person name="Schmutz J."/>
            <person name="Tran D."/>
            <person name="Hathwaick L.T."/>
            <person name="Yim W.C."/>
            <person name="Jenkins J."/>
            <person name="Mckie-Krisberg Z.M."/>
            <person name="Prochnik S."/>
            <person name="Lindquist E."/>
            <person name="Dockter R.B."/>
            <person name="Adam C."/>
            <person name="Molina H."/>
            <person name="Bunkerborg J."/>
            <person name="Jin E."/>
            <person name="Buchheim M."/>
            <person name="Magnuson J."/>
        </authorList>
    </citation>
    <scope>NUCLEOTIDE SEQUENCE</scope>
    <source>
        <strain evidence="2">CCAP 19/18</strain>
    </source>
</reference>
<evidence type="ECO:0000256" key="1">
    <source>
        <dbReference type="SAM" id="Phobius"/>
    </source>
</evidence>
<name>A0ABQ7GM31_DUNSA</name>
<proteinExistence type="predicted"/>
<evidence type="ECO:0000313" key="2">
    <source>
        <dbReference type="EMBL" id="KAF5835642.1"/>
    </source>
</evidence>
<dbReference type="PANTHER" id="PTHR33973:SF4">
    <property type="entry name" value="OS07G0153300 PROTEIN"/>
    <property type="match status" value="1"/>
</dbReference>
<dbReference type="Proteomes" id="UP000815325">
    <property type="component" value="Unassembled WGS sequence"/>
</dbReference>
<evidence type="ECO:0000313" key="3">
    <source>
        <dbReference type="Proteomes" id="UP000815325"/>
    </source>
</evidence>
<dbReference type="Pfam" id="PF07103">
    <property type="entry name" value="DUF1365"/>
    <property type="match status" value="1"/>
</dbReference>
<gene>
    <name evidence="2" type="ORF">DUNSADRAFT_7094</name>
</gene>
<keyword evidence="1" id="KW-0472">Membrane</keyword>
<dbReference type="EMBL" id="MU069695">
    <property type="protein sequence ID" value="KAF5835642.1"/>
    <property type="molecule type" value="Genomic_DNA"/>
</dbReference>
<dbReference type="InterPro" id="IPR010775">
    <property type="entry name" value="DUF1365"/>
</dbReference>
<comment type="caution">
    <text evidence="2">The sequence shown here is derived from an EMBL/GenBank/DDBJ whole genome shotgun (WGS) entry which is preliminary data.</text>
</comment>
<sequence>MESAVILPCHALSALRLSRTCIAVPVNLMISKESNWCPKVQKYCEDSLVSLPFSKWTWKLADKNLGVLQLWPDSHFLLCKRMVEKQLLAQFFYLLGDLAHYAFLTLAYAPLFFLRNLLLPNSLPKTSGVVFYEGVVTHDRKKPKKHAFRYNVRAAYIYLDDPPSWFSKQQHDHLTAQQAREFAGTDGPVHLLTNPMAAGYTINPISVYYCSNADAYSASPNNPSVAKCIVEVTNTPWGERVTFVLPGDGKQHSVSKALHVSPLMDMEATWHLWLPPPDLTLKLVVRCEHPVLGNFFHADLIGLRCQGSCAGARNEEAGLRTLFRYGFLPQRIAVWIYWHALLLYFKGVPLYSPPPRQVLDKTAHNATHPCIASMGCPFAWRPAPGWPWDTWGMGAHST</sequence>
<feature type="transmembrane region" description="Helical" evidence="1">
    <location>
        <begin position="91"/>
        <end position="114"/>
    </location>
</feature>
<protein>
    <submittedName>
        <fullName evidence="2">Uncharacterized protein</fullName>
    </submittedName>
</protein>
<organism evidence="2 3">
    <name type="scientific">Dunaliella salina</name>
    <name type="common">Green alga</name>
    <name type="synonym">Protococcus salinus</name>
    <dbReference type="NCBI Taxonomy" id="3046"/>
    <lineage>
        <taxon>Eukaryota</taxon>
        <taxon>Viridiplantae</taxon>
        <taxon>Chlorophyta</taxon>
        <taxon>core chlorophytes</taxon>
        <taxon>Chlorophyceae</taxon>
        <taxon>CS clade</taxon>
        <taxon>Chlamydomonadales</taxon>
        <taxon>Dunaliellaceae</taxon>
        <taxon>Dunaliella</taxon>
    </lineage>
</organism>
<accession>A0ABQ7GM31</accession>
<keyword evidence="3" id="KW-1185">Reference proteome</keyword>
<keyword evidence="1" id="KW-1133">Transmembrane helix</keyword>
<keyword evidence="1" id="KW-0812">Transmembrane</keyword>